<gene>
    <name evidence="2" type="ORF">PSSU_0512</name>
</gene>
<sequence length="199" mass="21595">MLTFHQDLAHAFAQQGAVHLSYQFDETPVSQVPAAPFAIAGFLLLAITALVIYVTFFPKKATAMPSAPADGPRHSVDSDARSWHGRVAAIAKAHRDGTIDDDEAYRALAKLSRDYASMRMVTRHVSTPQTGSDLSSSTLTDLRSAAWPTQCRDGAQALRQTIAALYPPEFANPASDSHAAAATVDQACDWVDSLIERWR</sequence>
<keyword evidence="3" id="KW-1185">Reference proteome</keyword>
<dbReference type="RefSeq" id="WP_144441853.1">
    <property type="nucleotide sequence ID" value="NZ_MWWQ01000005.1"/>
</dbReference>
<proteinExistence type="predicted"/>
<name>A0A261F191_9BIFI</name>
<keyword evidence="1" id="KW-0472">Membrane</keyword>
<comment type="caution">
    <text evidence="2">The sequence shown here is derived from an EMBL/GenBank/DDBJ whole genome shotgun (WGS) entry which is preliminary data.</text>
</comment>
<evidence type="ECO:0000256" key="1">
    <source>
        <dbReference type="SAM" id="Phobius"/>
    </source>
</evidence>
<feature type="transmembrane region" description="Helical" evidence="1">
    <location>
        <begin position="34"/>
        <end position="56"/>
    </location>
</feature>
<keyword evidence="1" id="KW-1133">Transmembrane helix</keyword>
<dbReference type="OrthoDB" id="3240329at2"/>
<dbReference type="Proteomes" id="UP000216454">
    <property type="component" value="Unassembled WGS sequence"/>
</dbReference>
<accession>A0A261F191</accession>
<keyword evidence="1" id="KW-0812">Transmembrane</keyword>
<evidence type="ECO:0000313" key="3">
    <source>
        <dbReference type="Proteomes" id="UP000216454"/>
    </source>
</evidence>
<organism evidence="2 3">
    <name type="scientific">Pseudoscardovia suis</name>
    <dbReference type="NCBI Taxonomy" id="987063"/>
    <lineage>
        <taxon>Bacteria</taxon>
        <taxon>Bacillati</taxon>
        <taxon>Actinomycetota</taxon>
        <taxon>Actinomycetes</taxon>
        <taxon>Bifidobacteriales</taxon>
        <taxon>Bifidobacteriaceae</taxon>
        <taxon>Pseudoscardovia</taxon>
    </lineage>
</organism>
<dbReference type="EMBL" id="MWWQ01000005">
    <property type="protein sequence ID" value="OZG52894.1"/>
    <property type="molecule type" value="Genomic_DNA"/>
</dbReference>
<dbReference type="AlphaFoldDB" id="A0A261F191"/>
<evidence type="ECO:0000313" key="2">
    <source>
        <dbReference type="EMBL" id="OZG52894.1"/>
    </source>
</evidence>
<protein>
    <submittedName>
        <fullName evidence="2">Uncharacterized protein</fullName>
    </submittedName>
</protein>
<reference evidence="2 3" key="1">
    <citation type="journal article" date="2017" name="BMC Genomics">
        <title>Comparative genomic and phylogenomic analyses of the Bifidobacteriaceae family.</title>
        <authorList>
            <person name="Lugli G.A."/>
            <person name="Milani C."/>
            <person name="Turroni F."/>
            <person name="Duranti S."/>
            <person name="Mancabelli L."/>
            <person name="Mangifesta M."/>
            <person name="Ferrario C."/>
            <person name="Modesto M."/>
            <person name="Mattarelli P."/>
            <person name="Jiri K."/>
            <person name="van Sinderen D."/>
            <person name="Ventura M."/>
        </authorList>
    </citation>
    <scope>NUCLEOTIDE SEQUENCE [LARGE SCALE GENOMIC DNA]</scope>
    <source>
        <strain evidence="2 3">DSM 24744</strain>
    </source>
</reference>